<reference evidence="3" key="1">
    <citation type="submission" date="2025-08" db="UniProtKB">
        <authorList>
            <consortium name="RefSeq"/>
        </authorList>
    </citation>
    <scope>IDENTIFICATION</scope>
    <source>
        <tissue evidence="3">Total insect</tissue>
    </source>
</reference>
<feature type="chain" id="PRO_5028159638" evidence="1">
    <location>
        <begin position="22"/>
        <end position="258"/>
    </location>
</feature>
<dbReference type="RefSeq" id="XP_034240336.1">
    <property type="nucleotide sequence ID" value="XM_034384445.1"/>
</dbReference>
<protein>
    <submittedName>
        <fullName evidence="3">Uncharacterized protein LOC117644812</fullName>
    </submittedName>
</protein>
<dbReference type="InParanoid" id="A0A6P8YTB7"/>
<evidence type="ECO:0000256" key="1">
    <source>
        <dbReference type="SAM" id="SignalP"/>
    </source>
</evidence>
<organism evidence="3">
    <name type="scientific">Thrips palmi</name>
    <name type="common">Melon thrips</name>
    <dbReference type="NCBI Taxonomy" id="161013"/>
    <lineage>
        <taxon>Eukaryota</taxon>
        <taxon>Metazoa</taxon>
        <taxon>Ecdysozoa</taxon>
        <taxon>Arthropoda</taxon>
        <taxon>Hexapoda</taxon>
        <taxon>Insecta</taxon>
        <taxon>Pterygota</taxon>
        <taxon>Neoptera</taxon>
        <taxon>Paraneoptera</taxon>
        <taxon>Thysanoptera</taxon>
        <taxon>Terebrantia</taxon>
        <taxon>Thripoidea</taxon>
        <taxon>Thripidae</taxon>
        <taxon>Thrips</taxon>
    </lineage>
</organism>
<keyword evidence="2" id="KW-1185">Reference proteome</keyword>
<gene>
    <name evidence="3" type="primary">LOC117644812</name>
</gene>
<dbReference type="Proteomes" id="UP000515158">
    <property type="component" value="Unplaced"/>
</dbReference>
<sequence>MLSRTLLVVLVAACSAQTLNAWPWDRKTTTTTTTPAPAVMSREKFLARLSQATETVTAEVAKSHQLVEEADAADKEGKAMKKAVEDVRAYTKAFTDELNDYAARFIKNGIDTAPCVERYMDNKAEIEAYSDVEAKEKVKLDMQDVRDTAVEADALLEKIASVKARGEAEAAKPDGEYGGDVDAILKDADELVSTAVWNNKHIDVMVDRLMFAADVTIFLSYAPEDIKAALNCGALCMRRADRSRSLQYAARLAKDGSC</sequence>
<proteinExistence type="predicted"/>
<dbReference type="AlphaFoldDB" id="A0A6P8YTB7"/>
<evidence type="ECO:0000313" key="3">
    <source>
        <dbReference type="RefSeq" id="XP_034240336.1"/>
    </source>
</evidence>
<keyword evidence="1" id="KW-0732">Signal</keyword>
<evidence type="ECO:0000313" key="2">
    <source>
        <dbReference type="Proteomes" id="UP000515158"/>
    </source>
</evidence>
<dbReference type="GeneID" id="117644812"/>
<name>A0A6P8YTB7_THRPL</name>
<accession>A0A6P8YTB7</accession>
<feature type="signal peptide" evidence="1">
    <location>
        <begin position="1"/>
        <end position="21"/>
    </location>
</feature>
<dbReference type="KEGG" id="tpal:117644812"/>
<dbReference type="OrthoDB" id="8237401at2759"/>